<comment type="caution">
    <text evidence="2">The sequence shown here is derived from an EMBL/GenBank/DDBJ whole genome shotgun (WGS) entry which is preliminary data.</text>
</comment>
<dbReference type="EMBL" id="BMDY01000003">
    <property type="protein sequence ID" value="GGA95895.1"/>
    <property type="molecule type" value="Genomic_DNA"/>
</dbReference>
<feature type="domain" description="DUF5675" evidence="1">
    <location>
        <begin position="7"/>
        <end position="129"/>
    </location>
</feature>
<gene>
    <name evidence="2" type="ORF">GCM10007414_05930</name>
</gene>
<keyword evidence="3" id="KW-1185">Reference proteome</keyword>
<protein>
    <recommendedName>
        <fullName evidence="1">DUF5675 domain-containing protein</fullName>
    </recommendedName>
</protein>
<organism evidence="2 3">
    <name type="scientific">Agarivorans gilvus</name>
    <dbReference type="NCBI Taxonomy" id="680279"/>
    <lineage>
        <taxon>Bacteria</taxon>
        <taxon>Pseudomonadati</taxon>
        <taxon>Pseudomonadota</taxon>
        <taxon>Gammaproteobacteria</taxon>
        <taxon>Alteromonadales</taxon>
        <taxon>Alteromonadaceae</taxon>
        <taxon>Agarivorans</taxon>
    </lineage>
</organism>
<dbReference type="Proteomes" id="UP000651977">
    <property type="component" value="Unassembled WGS sequence"/>
</dbReference>
<evidence type="ECO:0000313" key="2">
    <source>
        <dbReference type="EMBL" id="GGA95895.1"/>
    </source>
</evidence>
<accession>A0ABQ1HX85</accession>
<dbReference type="RefSeq" id="WP_188407272.1">
    <property type="nucleotide sequence ID" value="NZ_BMDY01000003.1"/>
</dbReference>
<dbReference type="InterPro" id="IPR043732">
    <property type="entry name" value="DUF5675"/>
</dbReference>
<sequence length="141" mass="15504">MEQPYKLVRHYFSHGTFGQLFSPCGTPLAVSVERPWLNNQPSISCIPEGTYKIVPVNSPKFGECLGLSAPTLGISHDHSGILRTHILIHPANLASQLEGCIALGEKWGVLNGEWAVLNSRHACELFKSYIHGQQAWLEIGS</sequence>
<evidence type="ECO:0000259" key="1">
    <source>
        <dbReference type="Pfam" id="PF18925"/>
    </source>
</evidence>
<proteinExistence type="predicted"/>
<evidence type="ECO:0000313" key="3">
    <source>
        <dbReference type="Proteomes" id="UP000651977"/>
    </source>
</evidence>
<dbReference type="Pfam" id="PF18925">
    <property type="entry name" value="DUF5675"/>
    <property type="match status" value="1"/>
</dbReference>
<reference evidence="3" key="1">
    <citation type="journal article" date="2019" name="Int. J. Syst. Evol. Microbiol.">
        <title>The Global Catalogue of Microorganisms (GCM) 10K type strain sequencing project: providing services to taxonomists for standard genome sequencing and annotation.</title>
        <authorList>
            <consortium name="The Broad Institute Genomics Platform"/>
            <consortium name="The Broad Institute Genome Sequencing Center for Infectious Disease"/>
            <person name="Wu L."/>
            <person name="Ma J."/>
        </authorList>
    </citation>
    <scope>NUCLEOTIDE SEQUENCE [LARGE SCALE GENOMIC DNA]</scope>
    <source>
        <strain evidence="3">CGMCC 1.10131</strain>
    </source>
</reference>
<name>A0ABQ1HX85_9ALTE</name>